<comment type="similarity">
    <text evidence="1">Belongs to the TFIIB family.</text>
</comment>
<keyword evidence="4" id="KW-0804">Transcription</keyword>
<evidence type="ECO:0000256" key="5">
    <source>
        <dbReference type="PROSITE-ProRule" id="PRU00469"/>
    </source>
</evidence>
<dbReference type="Pfam" id="PF08271">
    <property type="entry name" value="Zn_Ribbon_TF"/>
    <property type="match status" value="1"/>
</dbReference>
<dbReference type="SUPFAM" id="SSF57783">
    <property type="entry name" value="Zinc beta-ribbon"/>
    <property type="match status" value="1"/>
</dbReference>
<dbReference type="FunFam" id="1.10.472.170:FF:000001">
    <property type="entry name" value="Transcription initiation factor IIB"/>
    <property type="match status" value="1"/>
</dbReference>
<dbReference type="InterPro" id="IPR023486">
    <property type="entry name" value="TFIIB_CS"/>
</dbReference>
<reference evidence="8 9" key="1">
    <citation type="journal article" date="2014" name="Nature">
        <title>The genome of the recently domesticated crop plant sugar beet (Beta vulgaris).</title>
        <authorList>
            <person name="Dohm J.C."/>
            <person name="Minoche A.E."/>
            <person name="Holtgrawe D."/>
            <person name="Capella-Gutierrez S."/>
            <person name="Zakrzewski F."/>
            <person name="Tafer H."/>
            <person name="Rupp O."/>
            <person name="Sorensen T.R."/>
            <person name="Stracke R."/>
            <person name="Reinhardt R."/>
            <person name="Goesmann A."/>
            <person name="Kraft T."/>
            <person name="Schulz B."/>
            <person name="Stadler P.F."/>
            <person name="Schmidt T."/>
            <person name="Gabaldon T."/>
            <person name="Lehrach H."/>
            <person name="Weisshaar B."/>
            <person name="Himmelbauer H."/>
        </authorList>
    </citation>
    <scope>NUCLEOTIDE SEQUENCE [LARGE SCALE GENOMIC DNA]</scope>
    <source>
        <tissue evidence="8">Taproot</tissue>
    </source>
</reference>
<feature type="compositionally biased region" description="Basic and acidic residues" evidence="6">
    <location>
        <begin position="364"/>
        <end position="381"/>
    </location>
</feature>
<dbReference type="PANTHER" id="PTHR11618:SF78">
    <property type="entry name" value="TRANSCRIPTION INITIATION FACTOR IIB-2"/>
    <property type="match status" value="1"/>
</dbReference>
<dbReference type="PRINTS" id="PR00685">
    <property type="entry name" value="TIFACTORIIB"/>
</dbReference>
<protein>
    <recommendedName>
        <fullName evidence="7">TFIIB-type domain-containing protein</fullName>
    </recommendedName>
</protein>
<dbReference type="PANTHER" id="PTHR11618">
    <property type="entry name" value="TRANSCRIPTION INITIATION FACTOR IIB-RELATED"/>
    <property type="match status" value="1"/>
</dbReference>
<dbReference type="GO" id="GO:0005634">
    <property type="term" value="C:nucleus"/>
    <property type="evidence" value="ECO:0007669"/>
    <property type="project" value="TreeGrafter"/>
</dbReference>
<dbReference type="GO" id="GO:0008270">
    <property type="term" value="F:zinc ion binding"/>
    <property type="evidence" value="ECO:0007669"/>
    <property type="project" value="UniProtKB-KW"/>
</dbReference>
<dbReference type="GO" id="GO:0017025">
    <property type="term" value="F:TBP-class protein binding"/>
    <property type="evidence" value="ECO:0007669"/>
    <property type="project" value="InterPro"/>
</dbReference>
<dbReference type="InterPro" id="IPR013150">
    <property type="entry name" value="TFIIB_cyclin"/>
</dbReference>
<organism evidence="8 9">
    <name type="scientific">Beta vulgaris subsp. vulgaris</name>
    <name type="common">Beet</name>
    <dbReference type="NCBI Taxonomy" id="3555"/>
    <lineage>
        <taxon>Eukaryota</taxon>
        <taxon>Viridiplantae</taxon>
        <taxon>Streptophyta</taxon>
        <taxon>Embryophyta</taxon>
        <taxon>Tracheophyta</taxon>
        <taxon>Spermatophyta</taxon>
        <taxon>Magnoliopsida</taxon>
        <taxon>eudicotyledons</taxon>
        <taxon>Gunneridae</taxon>
        <taxon>Pentapetalae</taxon>
        <taxon>Caryophyllales</taxon>
        <taxon>Chenopodiaceae</taxon>
        <taxon>Betoideae</taxon>
        <taxon>Beta</taxon>
    </lineage>
</organism>
<feature type="domain" description="TFIIB-type" evidence="7">
    <location>
        <begin position="2"/>
        <end position="34"/>
    </location>
</feature>
<dbReference type="Gramene" id="KMS96599">
    <property type="protein sequence ID" value="KMS96599"/>
    <property type="gene ID" value="BVRB_8g201690"/>
</dbReference>
<evidence type="ECO:0000256" key="2">
    <source>
        <dbReference type="ARBA" id="ARBA00022737"/>
    </source>
</evidence>
<dbReference type="Pfam" id="PF00382">
    <property type="entry name" value="TFIIB"/>
    <property type="match status" value="2"/>
</dbReference>
<evidence type="ECO:0000256" key="1">
    <source>
        <dbReference type="ARBA" id="ARBA00010857"/>
    </source>
</evidence>
<keyword evidence="5" id="KW-0479">Metal-binding</keyword>
<evidence type="ECO:0000259" key="7">
    <source>
        <dbReference type="PROSITE" id="PS51134"/>
    </source>
</evidence>
<dbReference type="InterPro" id="IPR000812">
    <property type="entry name" value="TFIIB"/>
</dbReference>
<keyword evidence="2" id="KW-0677">Repeat</keyword>
<dbReference type="GO" id="GO:0097550">
    <property type="term" value="C:transcription preinitiation complex"/>
    <property type="evidence" value="ECO:0007669"/>
    <property type="project" value="TreeGrafter"/>
</dbReference>
<accession>A0A0J8B5U1</accession>
<dbReference type="PROSITE" id="PS51134">
    <property type="entry name" value="ZF_TFIIB"/>
    <property type="match status" value="1"/>
</dbReference>
<evidence type="ECO:0000256" key="4">
    <source>
        <dbReference type="ARBA" id="ARBA00023163"/>
    </source>
</evidence>
<dbReference type="GO" id="GO:0070897">
    <property type="term" value="P:transcription preinitiation complex assembly"/>
    <property type="evidence" value="ECO:0007669"/>
    <property type="project" value="InterPro"/>
</dbReference>
<sequence>MADLFCNDCKKHTEVVFDHSSGDTVCSECGLVLESHSIDETSEWRTFADSADDTDPNRVGSPTDPLLADIPLSTVITTVNGARVGGGLPKSATAFDKKSNLLLSAFQYISLMSDRLALVPTIKDRAKEIYKNLLDHNQKSCRGKNLDAMVAACVFVACQQENLPRTLKEVCSVVANGTTKKDVGKAKTFIMNHLKNEGDNNKNKNKNNYDNNNNNRMIRAADFVKRFCSNLGNMDNRAMKAAFEAVQTSEEEIDVRRSPLSLAAAVIYIVSQLSEESKRPSLRDVSVATGVAEGTIRSAYKDLRPHLGKILPTWFASGDDLKICDSDDDSSLNDGSSSSCIPDDNYRYDLDRHCPNNQHSYSPRRWDYDKDSETKEPENKLKQSDLKFDDVKVPDLKFNEVKVLDWKLLRACTMGLSN</sequence>
<name>A0A0J8B5U1_BETVV</name>
<dbReference type="CDD" id="cd20551">
    <property type="entry name" value="CYCLIN_TFIIB_rpt1"/>
    <property type="match status" value="1"/>
</dbReference>
<dbReference type="InterPro" id="IPR013763">
    <property type="entry name" value="Cyclin-like_dom"/>
</dbReference>
<dbReference type="EMBL" id="KQ090368">
    <property type="protein sequence ID" value="KMS96599.1"/>
    <property type="molecule type" value="Genomic_DNA"/>
</dbReference>
<dbReference type="Gene3D" id="1.10.472.10">
    <property type="entry name" value="Cyclin-like"/>
    <property type="match status" value="1"/>
</dbReference>
<gene>
    <name evidence="8" type="ORF">BVRB_8g201690</name>
</gene>
<dbReference type="SUPFAM" id="SSF47954">
    <property type="entry name" value="Cyclin-like"/>
    <property type="match status" value="2"/>
</dbReference>
<dbReference type="AlphaFoldDB" id="A0A0J8B5U1"/>
<keyword evidence="5" id="KW-0862">Zinc</keyword>
<proteinExistence type="inferred from homology"/>
<keyword evidence="5" id="KW-0863">Zinc-finger</keyword>
<keyword evidence="9" id="KW-1185">Reference proteome</keyword>
<dbReference type="PROSITE" id="PS00782">
    <property type="entry name" value="TFIIB"/>
    <property type="match status" value="1"/>
</dbReference>
<dbReference type="InterPro" id="IPR013137">
    <property type="entry name" value="Znf_TFIIB"/>
</dbReference>
<dbReference type="Gene3D" id="1.10.472.170">
    <property type="match status" value="1"/>
</dbReference>
<evidence type="ECO:0000256" key="6">
    <source>
        <dbReference type="SAM" id="MobiDB-lite"/>
    </source>
</evidence>
<dbReference type="InterPro" id="IPR036915">
    <property type="entry name" value="Cyclin-like_sf"/>
</dbReference>
<dbReference type="OrthoDB" id="25790at2759"/>
<evidence type="ECO:0000313" key="8">
    <source>
        <dbReference type="EMBL" id="KMS96599.1"/>
    </source>
</evidence>
<dbReference type="Proteomes" id="UP000035740">
    <property type="component" value="Unassembled WGS sequence"/>
</dbReference>
<evidence type="ECO:0000313" key="9">
    <source>
        <dbReference type="Proteomes" id="UP000035740"/>
    </source>
</evidence>
<feature type="region of interest" description="Disordered" evidence="6">
    <location>
        <begin position="361"/>
        <end position="381"/>
    </location>
</feature>
<evidence type="ECO:0000256" key="3">
    <source>
        <dbReference type="ARBA" id="ARBA00023015"/>
    </source>
</evidence>
<keyword evidence="3" id="KW-0805">Transcription regulation</keyword>
<dbReference type="SMART" id="SM00385">
    <property type="entry name" value="CYCLIN"/>
    <property type="match status" value="2"/>
</dbReference>